<comment type="cofactor">
    <cofactor evidence="1 4">
        <name>thiamine diphosphate</name>
        <dbReference type="ChEBI" id="CHEBI:58937"/>
    </cofactor>
</comment>
<dbReference type="Proteomes" id="UP000008851">
    <property type="component" value="Chromosome"/>
</dbReference>
<dbReference type="SUPFAM" id="SSF52518">
    <property type="entry name" value="Thiamin diphosphate-binding fold (THDP-binding)"/>
    <property type="match status" value="1"/>
</dbReference>
<evidence type="ECO:0000256" key="1">
    <source>
        <dbReference type="ARBA" id="ARBA00001964"/>
    </source>
</evidence>
<dbReference type="InterPro" id="IPR029061">
    <property type="entry name" value="THDP-binding"/>
</dbReference>
<evidence type="ECO:0000256" key="3">
    <source>
        <dbReference type="ARBA" id="ARBA00023052"/>
    </source>
</evidence>
<dbReference type="InterPro" id="IPR050771">
    <property type="entry name" value="Alpha-ketoacid_DH_E1_comp"/>
</dbReference>
<dbReference type="EMBL" id="CP003057">
    <property type="protein sequence ID" value="AEQ94713.1"/>
    <property type="molecule type" value="Genomic_DNA"/>
</dbReference>
<evidence type="ECO:0000259" key="5">
    <source>
        <dbReference type="Pfam" id="PF00676"/>
    </source>
</evidence>
<sequence>MKLLDQGVVAMSVAAQFQIDYLQYMDADGHWIRDDLPADAANPQHLLALFKRMLFVRSFDTKSVALQRTGKLGTYAACIGHEATHVGIGASMRSGDVFAPSYREYGTMFERGVRPRDVLLYWGGDERGSDYPRDADAAIDFPICVPISTQCLHAAGSALSFKLQGKPQVAVACCGDGGSSKIDFYAALNSAGAYTLPLILCVINNGWAISVPRSAQTGAQTLAQKGLAGGLQCLQVDGNDLVAVLEAMRQARVRALAGDGGTVIEFLTYRLSDHTTADDARRYRGEEELKQGWAREPLLRLRRYLTAQGLWDGAQEDAWKAECSARVDEEVNAYLNTPVQPVEAMFDHLYGDPPAELLAQRAEVMALESRHG</sequence>
<comment type="subunit">
    <text evidence="4">Heterodimer of an alpha and a beta chain.</text>
</comment>
<dbReference type="HOGENOM" id="CLU_029393_1_0_6"/>
<dbReference type="AlphaFoldDB" id="G7T9Q4"/>
<dbReference type="InterPro" id="IPR001017">
    <property type="entry name" value="DH_E1"/>
</dbReference>
<dbReference type="eggNOG" id="COG1071">
    <property type="taxonomic scope" value="Bacteria"/>
</dbReference>
<dbReference type="NCBIfam" id="TIGR03181">
    <property type="entry name" value="PDH_E1_alph_x"/>
    <property type="match status" value="1"/>
</dbReference>
<dbReference type="GO" id="GO:0004739">
    <property type="term" value="F:pyruvate dehydrogenase (acetyl-transferring) activity"/>
    <property type="evidence" value="ECO:0007669"/>
    <property type="project" value="UniProtKB-UniRule"/>
</dbReference>
<dbReference type="PANTHER" id="PTHR43380">
    <property type="entry name" value="2-OXOISOVALERATE DEHYDROGENASE SUBUNIT ALPHA, MITOCHONDRIAL"/>
    <property type="match status" value="1"/>
</dbReference>
<dbReference type="InterPro" id="IPR017596">
    <property type="entry name" value="PdhA/BkdA"/>
</dbReference>
<keyword evidence="2 4" id="KW-0560">Oxidoreductase</keyword>
<evidence type="ECO:0000256" key="2">
    <source>
        <dbReference type="ARBA" id="ARBA00023002"/>
    </source>
</evidence>
<dbReference type="GO" id="GO:0009083">
    <property type="term" value="P:branched-chain amino acid catabolic process"/>
    <property type="evidence" value="ECO:0007669"/>
    <property type="project" value="TreeGrafter"/>
</dbReference>
<accession>G7T9Q4</accession>
<comment type="catalytic activity">
    <reaction evidence="4">
        <text>N(6)-[(R)-lipoyl]-L-lysyl-[protein] + pyruvate + H(+) = N(6)-[(R)-S(8)-acetyldihydrolipoyl]-L-lysyl-[protein] + CO2</text>
        <dbReference type="Rhea" id="RHEA:19189"/>
        <dbReference type="Rhea" id="RHEA-COMP:10474"/>
        <dbReference type="Rhea" id="RHEA-COMP:10478"/>
        <dbReference type="ChEBI" id="CHEBI:15361"/>
        <dbReference type="ChEBI" id="CHEBI:15378"/>
        <dbReference type="ChEBI" id="CHEBI:16526"/>
        <dbReference type="ChEBI" id="CHEBI:83099"/>
        <dbReference type="ChEBI" id="CHEBI:83111"/>
        <dbReference type="EC" id="1.2.4.1"/>
    </reaction>
</comment>
<organism evidence="6 7">
    <name type="scientific">Xanthomonas oryzae pv. oryzicola (strain BLS256)</name>
    <dbReference type="NCBI Taxonomy" id="383407"/>
    <lineage>
        <taxon>Bacteria</taxon>
        <taxon>Pseudomonadati</taxon>
        <taxon>Pseudomonadota</taxon>
        <taxon>Gammaproteobacteria</taxon>
        <taxon>Lysobacterales</taxon>
        <taxon>Lysobacteraceae</taxon>
        <taxon>Xanthomonas</taxon>
    </lineage>
</organism>
<keyword evidence="4 6" id="KW-0670">Pyruvate</keyword>
<evidence type="ECO:0000313" key="6">
    <source>
        <dbReference type="EMBL" id="AEQ94713.1"/>
    </source>
</evidence>
<dbReference type="KEGG" id="xor:XOC_0492"/>
<name>G7T9Q4_XANOB</name>
<dbReference type="PANTHER" id="PTHR43380:SF1">
    <property type="entry name" value="2-OXOISOVALERATE DEHYDROGENASE SUBUNIT ALPHA, MITOCHONDRIAL"/>
    <property type="match status" value="1"/>
</dbReference>
<proteinExistence type="predicted"/>
<evidence type="ECO:0000313" key="7">
    <source>
        <dbReference type="Proteomes" id="UP000008851"/>
    </source>
</evidence>
<comment type="function">
    <text evidence="4">The pyruvate dehydrogenase complex catalyzes the overall conversion of pyruvate to acetyl-CoA and CO(2). It contains multiple copies of three enzymatic components: pyruvate dehydrogenase (E1), dihydrolipoamide acetyltransferase (E2) and lipoamide dehydrogenase (E3).</text>
</comment>
<gene>
    <name evidence="6" type="ORF">XOC_0492</name>
</gene>
<feature type="domain" description="Dehydrogenase E1 component" evidence="5">
    <location>
        <begin position="51"/>
        <end position="340"/>
    </location>
</feature>
<protein>
    <recommendedName>
        <fullName evidence="4">Pyruvate dehydrogenase E1 component subunit alpha</fullName>
        <ecNumber evidence="4">1.2.4.1</ecNumber>
    </recommendedName>
</protein>
<dbReference type="EC" id="1.2.4.1" evidence="4"/>
<keyword evidence="3 4" id="KW-0786">Thiamine pyrophosphate</keyword>
<evidence type="ECO:0000256" key="4">
    <source>
        <dbReference type="RuleBase" id="RU366007"/>
    </source>
</evidence>
<reference evidence="6 7" key="1">
    <citation type="journal article" date="2011" name="J. Bacteriol.">
        <title>Two new complete genome sequences offer insight into host and tissue specificity of plant pathogenic Xanthomonas spp.</title>
        <authorList>
            <person name="Bogdanove A.J."/>
            <person name="Koebnik R."/>
            <person name="Lu H."/>
            <person name="Furutani A."/>
            <person name="Angiuoli S.V."/>
            <person name="Patil P.B."/>
            <person name="Van Sluys M.A."/>
            <person name="Ryan R.P."/>
            <person name="Meyer D.F."/>
            <person name="Han S.W."/>
            <person name="Aparna G."/>
            <person name="Rajaram M."/>
            <person name="Delcher A.L."/>
            <person name="Phillippy A.M."/>
            <person name="Puiu D."/>
            <person name="Schatz M.C."/>
            <person name="Shumway M."/>
            <person name="Sommer D.D."/>
            <person name="Trapnell C."/>
            <person name="Benahmed F."/>
            <person name="Dimitrov G."/>
            <person name="Madupu R."/>
            <person name="Radune D."/>
            <person name="Sullivan S."/>
            <person name="Jha G."/>
            <person name="Ishihara H."/>
            <person name="Lee S.W."/>
            <person name="Pandey A."/>
            <person name="Sharma V."/>
            <person name="Sriariyanun M."/>
            <person name="Szurek B."/>
            <person name="Vera-Cruz C.M."/>
            <person name="Dorman K.S."/>
            <person name="Ronald P.C."/>
            <person name="Verdier V."/>
            <person name="Dow J.M."/>
            <person name="Sonti R.V."/>
            <person name="Tsuge S."/>
            <person name="Brendel V.P."/>
            <person name="Rabinowicz P.D."/>
            <person name="Leach J.E."/>
            <person name="White F.F."/>
            <person name="Salzberg S.L."/>
        </authorList>
    </citation>
    <scope>NUCLEOTIDE SEQUENCE [LARGE SCALE GENOMIC DNA]</scope>
    <source>
        <strain evidence="6 7">BLS256</strain>
    </source>
</reference>
<dbReference type="CDD" id="cd02000">
    <property type="entry name" value="TPP_E1_PDC_ADC_BCADC"/>
    <property type="match status" value="1"/>
</dbReference>
<dbReference type="Gene3D" id="3.40.50.970">
    <property type="match status" value="1"/>
</dbReference>
<dbReference type="Pfam" id="PF00676">
    <property type="entry name" value="E1_dh"/>
    <property type="match status" value="1"/>
</dbReference>